<dbReference type="Proteomes" id="UP000018130">
    <property type="component" value="Unassembled WGS sequence"/>
</dbReference>
<evidence type="ECO:0000313" key="2">
    <source>
        <dbReference type="Proteomes" id="UP000018130"/>
    </source>
</evidence>
<reference evidence="1 2" key="1">
    <citation type="submission" date="2013-01" db="EMBL/GenBank/DDBJ databases">
        <authorList>
            <person name="Bench S."/>
        </authorList>
    </citation>
    <scope>NUCLEOTIDE SEQUENCE [LARGE SCALE GENOMIC DNA]</scope>
    <source>
        <strain evidence="1 2">WH 0402</strain>
    </source>
</reference>
<gene>
    <name evidence="1" type="ORF">CWATWH0402_1988</name>
</gene>
<dbReference type="AlphaFoldDB" id="T2K0D3"/>
<evidence type="ECO:0000313" key="1">
    <source>
        <dbReference type="EMBL" id="CCQ70422.1"/>
    </source>
</evidence>
<reference evidence="1 2" key="2">
    <citation type="submission" date="2013-09" db="EMBL/GenBank/DDBJ databases">
        <title>Whole genome comparison of six Crocosphaera watsonii strains with differing phenotypes.</title>
        <authorList>
            <person name="Bench S.R."/>
            <person name="Heller P."/>
            <person name="Frank I."/>
            <person name="Arciniega M."/>
            <person name="Shilova I.N."/>
            <person name="Zehr J.P."/>
        </authorList>
    </citation>
    <scope>NUCLEOTIDE SEQUENCE [LARGE SCALE GENOMIC DNA]</scope>
    <source>
        <strain evidence="1 2">WH 0402</strain>
    </source>
</reference>
<proteinExistence type="predicted"/>
<dbReference type="EMBL" id="CAQN01001200">
    <property type="protein sequence ID" value="CCQ70422.1"/>
    <property type="molecule type" value="Genomic_DNA"/>
</dbReference>
<name>T2K0D3_CROWT</name>
<accession>T2K0D3</accession>
<organism evidence="1 2">
    <name type="scientific">Crocosphaera watsonii WH 0402</name>
    <dbReference type="NCBI Taxonomy" id="1284629"/>
    <lineage>
        <taxon>Bacteria</taxon>
        <taxon>Bacillati</taxon>
        <taxon>Cyanobacteriota</taxon>
        <taxon>Cyanophyceae</taxon>
        <taxon>Oscillatoriophycideae</taxon>
        <taxon>Chroococcales</taxon>
        <taxon>Aphanothecaceae</taxon>
        <taxon>Crocosphaera</taxon>
    </lineage>
</organism>
<sequence>MHLVSISFLPVFLKGSPNCDLLEIEQVNGQQGAFFLSQNSCLIWEI</sequence>
<protein>
    <submittedName>
        <fullName evidence="1">Uncharacterized protein</fullName>
    </submittedName>
</protein>
<comment type="caution">
    <text evidence="1">The sequence shown here is derived from an EMBL/GenBank/DDBJ whole genome shotgun (WGS) entry which is preliminary data.</text>
</comment>